<dbReference type="EMBL" id="ML978134">
    <property type="protein sequence ID" value="KAF2094589.1"/>
    <property type="molecule type" value="Genomic_DNA"/>
</dbReference>
<dbReference type="Gene3D" id="3.30.160.60">
    <property type="entry name" value="Classic Zinc Finger"/>
    <property type="match status" value="1"/>
</dbReference>
<feature type="compositionally biased region" description="Basic residues" evidence="5">
    <location>
        <begin position="203"/>
        <end position="212"/>
    </location>
</feature>
<dbReference type="SMART" id="SM00355">
    <property type="entry name" value="ZnF_C2H2"/>
    <property type="match status" value="2"/>
</dbReference>
<dbReference type="PANTHER" id="PTHR23235:SF120">
    <property type="entry name" value="KRUPPEL-LIKE FACTOR 15"/>
    <property type="match status" value="1"/>
</dbReference>
<feature type="domain" description="C2H2-type" evidence="6">
    <location>
        <begin position="183"/>
        <end position="215"/>
    </location>
</feature>
<dbReference type="PANTHER" id="PTHR23235">
    <property type="entry name" value="KRUEPPEL-LIKE TRANSCRIPTION FACTOR"/>
    <property type="match status" value="1"/>
</dbReference>
<feature type="compositionally biased region" description="Polar residues" evidence="5">
    <location>
        <begin position="37"/>
        <end position="61"/>
    </location>
</feature>
<proteinExistence type="predicted"/>
<dbReference type="OrthoDB" id="6365676at2759"/>
<dbReference type="FunFam" id="3.30.160.60:FF:002343">
    <property type="entry name" value="Zinc finger protein 33A"/>
    <property type="match status" value="1"/>
</dbReference>
<evidence type="ECO:0000313" key="7">
    <source>
        <dbReference type="EMBL" id="KAF2094589.1"/>
    </source>
</evidence>
<dbReference type="AlphaFoldDB" id="A0A9P4I660"/>
<evidence type="ECO:0000259" key="6">
    <source>
        <dbReference type="PROSITE" id="PS50157"/>
    </source>
</evidence>
<dbReference type="Proteomes" id="UP000799772">
    <property type="component" value="Unassembled WGS sequence"/>
</dbReference>
<accession>A0A9P4I660</accession>
<dbReference type="InterPro" id="IPR036236">
    <property type="entry name" value="Znf_C2H2_sf"/>
</dbReference>
<keyword evidence="2 4" id="KW-0863">Zinc-finger</keyword>
<dbReference type="GO" id="GO:0000978">
    <property type="term" value="F:RNA polymerase II cis-regulatory region sequence-specific DNA binding"/>
    <property type="evidence" value="ECO:0007669"/>
    <property type="project" value="TreeGrafter"/>
</dbReference>
<dbReference type="InterPro" id="IPR013087">
    <property type="entry name" value="Znf_C2H2_type"/>
</dbReference>
<sequence length="349" mass="37756">MDGRNSFGRRISLLNESEGPTHISSSRSDSSTSGSSNRLPSLPRSTHSRTSSYASTPELSPQTPPLSRSDSSDSRIMQIPSPITPDFSFDAPFPPQQQLPSPLFSQKSFFPQLPKDAQAMAYPPMPQPGSAFAYPPPPVPAPAQQQAYMPATAPVPAPAPASPSKSESKAGSAGKPASKKNHYPCPMAKQYNCPDYFTTSGHAARHAKKHTGRKDAVCPECNKAFTRKDNMEQHRRTHQNGRNSQKGDDVSQPRKVKAPGSKRPRPSPLQPNSTIVPPIDPMLPTSPGSSIAFSDAASLSQSMQPLQNFTSPYMEPIPYRYDLPTSFTAGLDTLAIVATGEDRKRKFNG</sequence>
<keyword evidence="8" id="KW-1185">Reference proteome</keyword>
<protein>
    <recommendedName>
        <fullName evidence="6">C2H2-type domain-containing protein</fullName>
    </recommendedName>
</protein>
<feature type="compositionally biased region" description="Low complexity" evidence="5">
    <location>
        <begin position="162"/>
        <end position="176"/>
    </location>
</feature>
<evidence type="ECO:0000256" key="5">
    <source>
        <dbReference type="SAM" id="MobiDB-lite"/>
    </source>
</evidence>
<dbReference type="GO" id="GO:0000981">
    <property type="term" value="F:DNA-binding transcription factor activity, RNA polymerase II-specific"/>
    <property type="evidence" value="ECO:0007669"/>
    <property type="project" value="TreeGrafter"/>
</dbReference>
<dbReference type="Pfam" id="PF00096">
    <property type="entry name" value="zf-C2H2"/>
    <property type="match status" value="1"/>
</dbReference>
<feature type="compositionally biased region" description="Low complexity" evidence="5">
    <location>
        <begin position="142"/>
        <end position="152"/>
    </location>
</feature>
<evidence type="ECO:0000313" key="8">
    <source>
        <dbReference type="Proteomes" id="UP000799772"/>
    </source>
</evidence>
<dbReference type="PROSITE" id="PS50157">
    <property type="entry name" value="ZINC_FINGER_C2H2_2"/>
    <property type="match status" value="2"/>
</dbReference>
<dbReference type="SUPFAM" id="SSF57667">
    <property type="entry name" value="beta-beta-alpha zinc fingers"/>
    <property type="match status" value="1"/>
</dbReference>
<evidence type="ECO:0000256" key="2">
    <source>
        <dbReference type="ARBA" id="ARBA00022771"/>
    </source>
</evidence>
<feature type="compositionally biased region" description="Low complexity" evidence="5">
    <location>
        <begin position="24"/>
        <end position="36"/>
    </location>
</feature>
<gene>
    <name evidence="7" type="ORF">NA57DRAFT_80389</name>
</gene>
<comment type="caution">
    <text evidence="7">The sequence shown here is derived from an EMBL/GenBank/DDBJ whole genome shotgun (WGS) entry which is preliminary data.</text>
</comment>
<feature type="domain" description="C2H2-type" evidence="6">
    <location>
        <begin position="216"/>
        <end position="243"/>
    </location>
</feature>
<reference evidence="7" key="1">
    <citation type="journal article" date="2020" name="Stud. Mycol.">
        <title>101 Dothideomycetes genomes: a test case for predicting lifestyles and emergence of pathogens.</title>
        <authorList>
            <person name="Haridas S."/>
            <person name="Albert R."/>
            <person name="Binder M."/>
            <person name="Bloem J."/>
            <person name="Labutti K."/>
            <person name="Salamov A."/>
            <person name="Andreopoulos B."/>
            <person name="Baker S."/>
            <person name="Barry K."/>
            <person name="Bills G."/>
            <person name="Bluhm B."/>
            <person name="Cannon C."/>
            <person name="Castanera R."/>
            <person name="Culley D."/>
            <person name="Daum C."/>
            <person name="Ezra D."/>
            <person name="Gonzalez J."/>
            <person name="Henrissat B."/>
            <person name="Kuo A."/>
            <person name="Liang C."/>
            <person name="Lipzen A."/>
            <person name="Lutzoni F."/>
            <person name="Magnuson J."/>
            <person name="Mondo S."/>
            <person name="Nolan M."/>
            <person name="Ohm R."/>
            <person name="Pangilinan J."/>
            <person name="Park H.-J."/>
            <person name="Ramirez L."/>
            <person name="Alfaro M."/>
            <person name="Sun H."/>
            <person name="Tritt A."/>
            <person name="Yoshinaga Y."/>
            <person name="Zwiers L.-H."/>
            <person name="Turgeon B."/>
            <person name="Goodwin S."/>
            <person name="Spatafora J."/>
            <person name="Crous P."/>
            <person name="Grigoriev I."/>
        </authorList>
    </citation>
    <scope>NUCLEOTIDE SEQUENCE</scope>
    <source>
        <strain evidence="7">CBS 133067</strain>
    </source>
</reference>
<evidence type="ECO:0000256" key="1">
    <source>
        <dbReference type="ARBA" id="ARBA00022723"/>
    </source>
</evidence>
<organism evidence="7 8">
    <name type="scientific">Rhizodiscina lignyota</name>
    <dbReference type="NCBI Taxonomy" id="1504668"/>
    <lineage>
        <taxon>Eukaryota</taxon>
        <taxon>Fungi</taxon>
        <taxon>Dikarya</taxon>
        <taxon>Ascomycota</taxon>
        <taxon>Pezizomycotina</taxon>
        <taxon>Dothideomycetes</taxon>
        <taxon>Pleosporomycetidae</taxon>
        <taxon>Aulographales</taxon>
        <taxon>Rhizodiscinaceae</taxon>
        <taxon>Rhizodiscina</taxon>
    </lineage>
</organism>
<dbReference type="PROSITE" id="PS00028">
    <property type="entry name" value="ZINC_FINGER_C2H2_1"/>
    <property type="match status" value="1"/>
</dbReference>
<feature type="compositionally biased region" description="Low complexity" evidence="5">
    <location>
        <begin position="117"/>
        <end position="133"/>
    </location>
</feature>
<dbReference type="GO" id="GO:0008270">
    <property type="term" value="F:zinc ion binding"/>
    <property type="evidence" value="ECO:0007669"/>
    <property type="project" value="UniProtKB-KW"/>
</dbReference>
<feature type="region of interest" description="Disordered" evidence="5">
    <location>
        <begin position="1"/>
        <end position="290"/>
    </location>
</feature>
<keyword evidence="1" id="KW-0479">Metal-binding</keyword>
<name>A0A9P4I660_9PEZI</name>
<feature type="compositionally biased region" description="Basic residues" evidence="5">
    <location>
        <begin position="254"/>
        <end position="265"/>
    </location>
</feature>
<keyword evidence="3" id="KW-0862">Zinc</keyword>
<evidence type="ECO:0000256" key="3">
    <source>
        <dbReference type="ARBA" id="ARBA00022833"/>
    </source>
</evidence>
<evidence type="ECO:0000256" key="4">
    <source>
        <dbReference type="PROSITE-ProRule" id="PRU00042"/>
    </source>
</evidence>